<dbReference type="Gene3D" id="1.10.510.10">
    <property type="entry name" value="Transferase(Phosphotransferase) domain 1"/>
    <property type="match status" value="1"/>
</dbReference>
<feature type="domain" description="Protein kinase" evidence="2">
    <location>
        <begin position="172"/>
        <end position="522"/>
    </location>
</feature>
<dbReference type="PANTHER" id="PTHR24359:SF1">
    <property type="entry name" value="INHIBITOR OF NUCLEAR FACTOR KAPPA-B KINASE EPSILON SUBUNIT HOMOLOG 1-RELATED"/>
    <property type="match status" value="1"/>
</dbReference>
<dbReference type="AlphaFoldDB" id="Q0CG48"/>
<evidence type="ECO:0000313" key="3">
    <source>
        <dbReference type="EMBL" id="EAU32728.1"/>
    </source>
</evidence>
<evidence type="ECO:0000313" key="4">
    <source>
        <dbReference type="Proteomes" id="UP000007963"/>
    </source>
</evidence>
<evidence type="ECO:0000259" key="2">
    <source>
        <dbReference type="PROSITE" id="PS50011"/>
    </source>
</evidence>
<protein>
    <recommendedName>
        <fullName evidence="2">Protein kinase domain-containing protein</fullName>
    </recommendedName>
</protein>
<sequence>MSEDPIHSLCERFYVRLRDCRSTNVQNYAFFPNGTAKNVFHTNQAELRELLGYTCQRFGISTSTPVTSEADLARRVLADFNNILAAIIWARLPSAEEFLRDFLHLFPEIIGSIARPLITDDDLPISLPLARRVFPTNAQDFYDEQFRFCAVTLMKREEVIYKGERCLCPLPYLEESEIAEGSFGRVFRVRIEGQHVVSRGSQSINQKPRYCARKDFPVNHERAFQWEQEILKRIHRQPRSNENVMVAIASLQYGDTYSLFFELASCNLWDYLYGKYDSTRPVPSGVETRSDIYRRGVALAGALAFLHHEFRDQKLDNLSCYHLDLKPHNVLVFNAYTPAEIWKITDFGVSRVKGRSDDGEEVQMLTPFLRKTRRVKAPREELTRNPRGEGTYLAPECAQRNGKVGSASDVWSWGCIFSLVMTYLEGGHAAVQEFRIERQKQEHRDAFYVMKSNNTAQISPTIISWFNHLRYQARVNRNGREFELVRQTLDFLERRVLLPNHTQRATAKEVETCLSRFSHFYYEQPSEEPRAKGVRASIARWKNRIPLSSSAIPSVRSQDLPVDMASGIRASLFSPDGELLVFYSPQSIKAIPTNQIMQSITRQTAVPDLVTISEPKGSWECVAVSSRYICGGLAGDCFDCYVYPVQSIMALYAPGTSSPIEGKRIYQQHLGPIKKVVMSEDGTLTAFLIKRKDSDTMVYLAYTPDLIDEPSDKGLSPPSSRSNSAISHGDSEHALPGGNMIAQDYKVGPMKDIRYVGFSSDSQYLVVVSMPDESHLLVRAWDTQRGSLCGNLRVRLQASAASSEKLFTACALFHGQPRLVILCHRRYLLYVTSWTWNGVLHTLPGDFSNMFHVFVREDNEHLIFLGDSGDDRLLRVYQMRIAAGPPAPHKIAMTTFGSYKPHLDTASLTKNDKGEREMLIGTARGAFLAINLPQDTSG</sequence>
<dbReference type="RefSeq" id="XP_001210030.1">
    <property type="nucleotide sequence ID" value="XM_001210030.1"/>
</dbReference>
<organism evidence="3 4">
    <name type="scientific">Aspergillus terreus (strain NIH 2624 / FGSC A1156)</name>
    <dbReference type="NCBI Taxonomy" id="341663"/>
    <lineage>
        <taxon>Eukaryota</taxon>
        <taxon>Fungi</taxon>
        <taxon>Dikarya</taxon>
        <taxon>Ascomycota</taxon>
        <taxon>Pezizomycotina</taxon>
        <taxon>Eurotiomycetes</taxon>
        <taxon>Eurotiomycetidae</taxon>
        <taxon>Eurotiales</taxon>
        <taxon>Aspergillaceae</taxon>
        <taxon>Aspergillus</taxon>
        <taxon>Aspergillus subgen. Circumdati</taxon>
    </lineage>
</organism>
<dbReference type="PROSITE" id="PS50011">
    <property type="entry name" value="PROTEIN_KINASE_DOM"/>
    <property type="match status" value="1"/>
</dbReference>
<dbReference type="InterPro" id="IPR000719">
    <property type="entry name" value="Prot_kinase_dom"/>
</dbReference>
<dbReference type="InterPro" id="IPR008271">
    <property type="entry name" value="Ser/Thr_kinase_AS"/>
</dbReference>
<dbReference type="SUPFAM" id="SSF82171">
    <property type="entry name" value="DPP6 N-terminal domain-like"/>
    <property type="match status" value="1"/>
</dbReference>
<dbReference type="OrthoDB" id="5986190at2759"/>
<feature type="compositionally biased region" description="Low complexity" evidence="1">
    <location>
        <begin position="716"/>
        <end position="727"/>
    </location>
</feature>
<dbReference type="GeneID" id="4319079"/>
<dbReference type="InterPro" id="IPR015943">
    <property type="entry name" value="WD40/YVTN_repeat-like_dom_sf"/>
</dbReference>
<reference evidence="4" key="1">
    <citation type="submission" date="2005-09" db="EMBL/GenBank/DDBJ databases">
        <title>Annotation of the Aspergillus terreus NIH2624 genome.</title>
        <authorList>
            <person name="Birren B.W."/>
            <person name="Lander E.S."/>
            <person name="Galagan J.E."/>
            <person name="Nusbaum C."/>
            <person name="Devon K."/>
            <person name="Henn M."/>
            <person name="Ma L.-J."/>
            <person name="Jaffe D.B."/>
            <person name="Butler J."/>
            <person name="Alvarez P."/>
            <person name="Gnerre S."/>
            <person name="Grabherr M."/>
            <person name="Kleber M."/>
            <person name="Mauceli E.W."/>
            <person name="Brockman W."/>
            <person name="Rounsley S."/>
            <person name="Young S.K."/>
            <person name="LaButti K."/>
            <person name="Pushparaj V."/>
            <person name="DeCaprio D."/>
            <person name="Crawford M."/>
            <person name="Koehrsen M."/>
            <person name="Engels R."/>
            <person name="Montgomery P."/>
            <person name="Pearson M."/>
            <person name="Howarth C."/>
            <person name="Larson L."/>
            <person name="Luoma S."/>
            <person name="White J."/>
            <person name="Alvarado L."/>
            <person name="Kodira C.D."/>
            <person name="Zeng Q."/>
            <person name="Oleary S."/>
            <person name="Yandava C."/>
            <person name="Denning D.W."/>
            <person name="Nierman W.C."/>
            <person name="Milne T."/>
            <person name="Madden K."/>
        </authorList>
    </citation>
    <scope>NUCLEOTIDE SEQUENCE [LARGE SCALE GENOMIC DNA]</scope>
    <source>
        <strain evidence="4">NIH 2624 / FGSC A1156</strain>
    </source>
</reference>
<dbReference type="GO" id="GO:0005524">
    <property type="term" value="F:ATP binding"/>
    <property type="evidence" value="ECO:0007669"/>
    <property type="project" value="InterPro"/>
</dbReference>
<dbReference type="PROSITE" id="PS00108">
    <property type="entry name" value="PROTEIN_KINASE_ST"/>
    <property type="match status" value="1"/>
</dbReference>
<proteinExistence type="predicted"/>
<dbReference type="InterPro" id="IPR011009">
    <property type="entry name" value="Kinase-like_dom_sf"/>
</dbReference>
<dbReference type="GO" id="GO:0004674">
    <property type="term" value="F:protein serine/threonine kinase activity"/>
    <property type="evidence" value="ECO:0007669"/>
    <property type="project" value="TreeGrafter"/>
</dbReference>
<accession>Q0CG48</accession>
<dbReference type="VEuPathDB" id="FungiDB:ATEG_07344"/>
<dbReference type="OMA" id="SCYHLDL"/>
<dbReference type="SUPFAM" id="SSF56112">
    <property type="entry name" value="Protein kinase-like (PK-like)"/>
    <property type="match status" value="1"/>
</dbReference>
<dbReference type="EMBL" id="CH476603">
    <property type="protein sequence ID" value="EAU32728.1"/>
    <property type="molecule type" value="Genomic_DNA"/>
</dbReference>
<dbReference type="PANTHER" id="PTHR24359">
    <property type="entry name" value="SERINE/THREONINE-PROTEIN KINASE SBK1"/>
    <property type="match status" value="1"/>
</dbReference>
<dbReference type="Gene3D" id="2.130.10.10">
    <property type="entry name" value="YVTN repeat-like/Quinoprotein amine dehydrogenase"/>
    <property type="match status" value="1"/>
</dbReference>
<dbReference type="eggNOG" id="KOG4177">
    <property type="taxonomic scope" value="Eukaryota"/>
</dbReference>
<dbReference type="Proteomes" id="UP000007963">
    <property type="component" value="Unassembled WGS sequence"/>
</dbReference>
<dbReference type="HOGENOM" id="CLU_013327_0_0_1"/>
<feature type="region of interest" description="Disordered" evidence="1">
    <location>
        <begin position="710"/>
        <end position="737"/>
    </location>
</feature>
<dbReference type="SMART" id="SM00220">
    <property type="entry name" value="S_TKc"/>
    <property type="match status" value="1"/>
</dbReference>
<gene>
    <name evidence="3" type="ORF">ATEG_07344</name>
</gene>
<name>Q0CG48_ASPTN</name>
<dbReference type="CDD" id="cd00180">
    <property type="entry name" value="PKc"/>
    <property type="match status" value="1"/>
</dbReference>
<dbReference type="Pfam" id="PF00069">
    <property type="entry name" value="Pkinase"/>
    <property type="match status" value="1"/>
</dbReference>
<evidence type="ECO:0000256" key="1">
    <source>
        <dbReference type="SAM" id="MobiDB-lite"/>
    </source>
</evidence>